<comment type="caution">
    <text evidence="12">The sequence shown here is derived from an EMBL/GenBank/DDBJ whole genome shotgun (WGS) entry which is preliminary data.</text>
</comment>
<dbReference type="GO" id="GO:0004066">
    <property type="term" value="F:asparagine synthase (glutamine-hydrolyzing) activity"/>
    <property type="evidence" value="ECO:0007669"/>
    <property type="project" value="UniProtKB-EC"/>
</dbReference>
<dbReference type="SUPFAM" id="SSF52402">
    <property type="entry name" value="Adenine nucleotide alpha hydrolases-like"/>
    <property type="match status" value="1"/>
</dbReference>
<dbReference type="PANTHER" id="PTHR43284">
    <property type="entry name" value="ASPARAGINE SYNTHETASE (GLUTAMINE-HYDROLYZING)"/>
    <property type="match status" value="1"/>
</dbReference>
<evidence type="ECO:0000256" key="6">
    <source>
        <dbReference type="ARBA" id="ARBA00022962"/>
    </source>
</evidence>
<dbReference type="Pfam" id="PF00733">
    <property type="entry name" value="Asn_synthase"/>
    <property type="match status" value="1"/>
</dbReference>
<dbReference type="SUPFAM" id="SSF56235">
    <property type="entry name" value="N-terminal nucleophile aminohydrolases (Ntn hydrolases)"/>
    <property type="match status" value="1"/>
</dbReference>
<evidence type="ECO:0000256" key="5">
    <source>
        <dbReference type="ARBA" id="ARBA00022840"/>
    </source>
</evidence>
<dbReference type="PROSITE" id="PS51278">
    <property type="entry name" value="GATASE_TYPE_2"/>
    <property type="match status" value="1"/>
</dbReference>
<evidence type="ECO:0000313" key="12">
    <source>
        <dbReference type="EMBL" id="MBB4001889.1"/>
    </source>
</evidence>
<gene>
    <name evidence="12" type="ORF">GGR03_000936</name>
</gene>
<feature type="binding site" evidence="9">
    <location>
        <position position="96"/>
    </location>
    <ligand>
        <name>L-glutamine</name>
        <dbReference type="ChEBI" id="CHEBI:58359"/>
    </ligand>
</feature>
<comment type="catalytic activity">
    <reaction evidence="7">
        <text>L-aspartate + L-glutamine + ATP + H2O = L-asparagine + L-glutamate + AMP + diphosphate + H(+)</text>
        <dbReference type="Rhea" id="RHEA:12228"/>
        <dbReference type="ChEBI" id="CHEBI:15377"/>
        <dbReference type="ChEBI" id="CHEBI:15378"/>
        <dbReference type="ChEBI" id="CHEBI:29985"/>
        <dbReference type="ChEBI" id="CHEBI:29991"/>
        <dbReference type="ChEBI" id="CHEBI:30616"/>
        <dbReference type="ChEBI" id="CHEBI:33019"/>
        <dbReference type="ChEBI" id="CHEBI:58048"/>
        <dbReference type="ChEBI" id="CHEBI:58359"/>
        <dbReference type="ChEBI" id="CHEBI:456215"/>
        <dbReference type="EC" id="6.3.5.4"/>
    </reaction>
</comment>
<evidence type="ECO:0000256" key="3">
    <source>
        <dbReference type="ARBA" id="ARBA00012737"/>
    </source>
</evidence>
<dbReference type="InterPro" id="IPR006426">
    <property type="entry name" value="Asn_synth_AEB"/>
</dbReference>
<evidence type="ECO:0000256" key="9">
    <source>
        <dbReference type="PIRSR" id="PIRSR001589-2"/>
    </source>
</evidence>
<evidence type="ECO:0000259" key="11">
    <source>
        <dbReference type="PROSITE" id="PS51278"/>
    </source>
</evidence>
<reference evidence="12 13" key="1">
    <citation type="submission" date="2020-08" db="EMBL/GenBank/DDBJ databases">
        <title>Genomic Encyclopedia of Type Strains, Phase IV (KMG-IV): sequencing the most valuable type-strain genomes for metagenomic binning, comparative biology and taxonomic classification.</title>
        <authorList>
            <person name="Goeker M."/>
        </authorList>
    </citation>
    <scope>NUCLEOTIDE SEQUENCE [LARGE SCALE GENOMIC DNA]</scope>
    <source>
        <strain evidence="12 13">DSM 103570</strain>
    </source>
</reference>
<dbReference type="EC" id="6.3.5.4" evidence="3"/>
<evidence type="ECO:0000256" key="10">
    <source>
        <dbReference type="PIRSR" id="PIRSR001589-3"/>
    </source>
</evidence>
<dbReference type="InterPro" id="IPR033738">
    <property type="entry name" value="AsnB_N"/>
</dbReference>
<dbReference type="CDD" id="cd01991">
    <property type="entry name" value="Asn_synthase_B_C"/>
    <property type="match status" value="1"/>
</dbReference>
<proteinExistence type="inferred from homology"/>
<dbReference type="PANTHER" id="PTHR43284:SF1">
    <property type="entry name" value="ASPARAGINE SYNTHETASE"/>
    <property type="match status" value="1"/>
</dbReference>
<dbReference type="Pfam" id="PF13537">
    <property type="entry name" value="GATase_7"/>
    <property type="match status" value="1"/>
</dbReference>
<feature type="binding site" evidence="9">
    <location>
        <position position="288"/>
    </location>
    <ligand>
        <name>ATP</name>
        <dbReference type="ChEBI" id="CHEBI:30616"/>
    </ligand>
</feature>
<dbReference type="CDD" id="cd00712">
    <property type="entry name" value="AsnB"/>
    <property type="match status" value="1"/>
</dbReference>
<keyword evidence="13" id="KW-1185">Reference proteome</keyword>
<dbReference type="InterPro" id="IPR001962">
    <property type="entry name" value="Asn_synthase"/>
</dbReference>
<evidence type="ECO:0000256" key="1">
    <source>
        <dbReference type="ARBA" id="ARBA00005187"/>
    </source>
</evidence>
<dbReference type="GO" id="GO:0006529">
    <property type="term" value="P:asparagine biosynthetic process"/>
    <property type="evidence" value="ECO:0007669"/>
    <property type="project" value="UniProtKB-KW"/>
</dbReference>
<dbReference type="Proteomes" id="UP000588647">
    <property type="component" value="Unassembled WGS sequence"/>
</dbReference>
<dbReference type="AlphaFoldDB" id="A0A7W6HB02"/>
<evidence type="ECO:0000313" key="13">
    <source>
        <dbReference type="Proteomes" id="UP000588647"/>
    </source>
</evidence>
<dbReference type="Gene3D" id="3.40.50.620">
    <property type="entry name" value="HUPs"/>
    <property type="match status" value="1"/>
</dbReference>
<dbReference type="InterPro" id="IPR014729">
    <property type="entry name" value="Rossmann-like_a/b/a_fold"/>
</dbReference>
<keyword evidence="4 9" id="KW-0547">Nucleotide-binding</keyword>
<dbReference type="NCBIfam" id="TIGR01536">
    <property type="entry name" value="asn_synth_AEB"/>
    <property type="match status" value="1"/>
</dbReference>
<evidence type="ECO:0000256" key="2">
    <source>
        <dbReference type="ARBA" id="ARBA00005752"/>
    </source>
</evidence>
<protein>
    <recommendedName>
        <fullName evidence="3">asparagine synthase (glutamine-hydrolyzing)</fullName>
        <ecNumber evidence="3">6.3.5.4</ecNumber>
    </recommendedName>
</protein>
<feature type="domain" description="Glutamine amidotransferase type-2" evidence="11">
    <location>
        <begin position="2"/>
        <end position="208"/>
    </location>
</feature>
<keyword evidence="8" id="KW-0028">Amino-acid biosynthesis</keyword>
<evidence type="ECO:0000256" key="4">
    <source>
        <dbReference type="ARBA" id="ARBA00022741"/>
    </source>
</evidence>
<dbReference type="PIRSF" id="PIRSF001589">
    <property type="entry name" value="Asn_synthetase_glu-h"/>
    <property type="match status" value="1"/>
</dbReference>
<name>A0A7W6HB02_9HYPH</name>
<keyword evidence="5 9" id="KW-0067">ATP-binding</keyword>
<dbReference type="InterPro" id="IPR051786">
    <property type="entry name" value="ASN_synthetase/amidase"/>
</dbReference>
<feature type="site" description="Important for beta-aspartyl-AMP intermediate formation" evidence="10">
    <location>
        <position position="361"/>
    </location>
</feature>
<dbReference type="RefSeq" id="WP_183206361.1">
    <property type="nucleotide sequence ID" value="NZ_JAAAMM010000001.1"/>
</dbReference>
<accession>A0A7W6HB02</accession>
<dbReference type="EMBL" id="JACIEM010000001">
    <property type="protein sequence ID" value="MBB4001889.1"/>
    <property type="molecule type" value="Genomic_DNA"/>
</dbReference>
<comment type="similarity">
    <text evidence="2">Belongs to the asparagine synthetase family.</text>
</comment>
<dbReference type="Gene3D" id="3.60.20.10">
    <property type="entry name" value="Glutamine Phosphoribosylpyrophosphate, subunit 1, domain 1"/>
    <property type="match status" value="1"/>
</dbReference>
<sequence length="580" mass="61558">MCAIAGCVSLAEPLPSCGTLLHRMRHRGPDACREIVRGPVSIGAARLAIVAPQDGAQPMEDAATGIAVAFNGEITNAPELRRVLAAEGHICRGPSDTEVVLRAFAAWGDAAASQLSGMFAVAVRYPDRLLLLRDRYGIKPLAFSQDQATGRFIFASEASAIAREAATPRLDFQTLADFTVIGVPVDGATFFDGVTELRPGHMMAITWAGRVAVGPQRRFVSEASPQEGEPIAQVDADAVFASTLAAALARHLAADVEVVACISGGLDSAVLALLAAESVGAPLRTFTVAESVDHPDAVAAARLADRIGARHQLLVVPFEEFLAAIPATIAHVEMPDLAAGPLFALLCRRIGASARCCLNGEGADELMGGYERYRDPRPAIEAMDAALARVRRAGLAPSAGVVARLEGLRTASAQGEARRAFLEHDLADPLDRGHLQPVDRLSMAASVEIRVPYLDDRLAGFVRSLPLPHVAGSAAGSGKAILRRFARQRFGALIGDIPERPKLMMPEAARSHLHRFHALSRRALADAPRRDELDALFAEPADLVLFEIFRRTAFEGEEAVTLQDVLAAISGRRTAAIVAA</sequence>
<organism evidence="12 13">
    <name type="scientific">Aurantimonas endophytica</name>
    <dbReference type="NCBI Taxonomy" id="1522175"/>
    <lineage>
        <taxon>Bacteria</taxon>
        <taxon>Pseudomonadati</taxon>
        <taxon>Pseudomonadota</taxon>
        <taxon>Alphaproteobacteria</taxon>
        <taxon>Hyphomicrobiales</taxon>
        <taxon>Aurantimonadaceae</taxon>
        <taxon>Aurantimonas</taxon>
    </lineage>
</organism>
<feature type="active site" description="For GATase activity" evidence="8">
    <location>
        <position position="2"/>
    </location>
</feature>
<dbReference type="GO" id="GO:0005524">
    <property type="term" value="F:ATP binding"/>
    <property type="evidence" value="ECO:0007669"/>
    <property type="project" value="UniProtKB-KW"/>
</dbReference>
<dbReference type="InterPro" id="IPR029055">
    <property type="entry name" value="Ntn_hydrolases_N"/>
</dbReference>
<evidence type="ECO:0000256" key="8">
    <source>
        <dbReference type="PIRSR" id="PIRSR001589-1"/>
    </source>
</evidence>
<dbReference type="GO" id="GO:0005829">
    <property type="term" value="C:cytosol"/>
    <property type="evidence" value="ECO:0007669"/>
    <property type="project" value="TreeGrafter"/>
</dbReference>
<evidence type="ECO:0000256" key="7">
    <source>
        <dbReference type="ARBA" id="ARBA00048741"/>
    </source>
</evidence>
<dbReference type="InterPro" id="IPR017932">
    <property type="entry name" value="GATase_2_dom"/>
</dbReference>
<keyword evidence="12" id="KW-0436">Ligase</keyword>
<keyword evidence="8" id="KW-0061">Asparagine biosynthesis</keyword>
<comment type="pathway">
    <text evidence="1">Amino-acid biosynthesis; L-asparagine biosynthesis; L-asparagine from L-aspartate (L-Gln route): step 1/1.</text>
</comment>
<keyword evidence="6 8" id="KW-0315">Glutamine amidotransferase</keyword>